<dbReference type="GO" id="GO:0000270">
    <property type="term" value="P:peptidoglycan metabolic process"/>
    <property type="evidence" value="ECO:0007669"/>
    <property type="project" value="InterPro"/>
</dbReference>
<dbReference type="GO" id="GO:0008933">
    <property type="term" value="F:peptidoglycan lytic transglycosylase activity"/>
    <property type="evidence" value="ECO:0007669"/>
    <property type="project" value="InterPro"/>
</dbReference>
<comment type="similarity">
    <text evidence="1">Belongs to the transglycosylase Slt family.</text>
</comment>
<dbReference type="InterPro" id="IPR008258">
    <property type="entry name" value="Transglycosylase_SLT_dom_1"/>
</dbReference>
<evidence type="ECO:0000256" key="2">
    <source>
        <dbReference type="SAM" id="Phobius"/>
    </source>
</evidence>
<dbReference type="RefSeq" id="WP_003517218.1">
    <property type="nucleotide sequence ID" value="NZ_CP013828.1"/>
</dbReference>
<dbReference type="AlphaFoldDB" id="A0AB36TGG0"/>
<dbReference type="Pfam" id="PF01464">
    <property type="entry name" value="SLT"/>
    <property type="match status" value="1"/>
</dbReference>
<dbReference type="PANTHER" id="PTHR37423:SF2">
    <property type="entry name" value="MEMBRANE-BOUND LYTIC MUREIN TRANSGLYCOSYLASE C"/>
    <property type="match status" value="1"/>
</dbReference>
<dbReference type="InterPro" id="IPR023346">
    <property type="entry name" value="Lysozyme-like_dom_sf"/>
</dbReference>
<feature type="transmembrane region" description="Helical" evidence="2">
    <location>
        <begin position="12"/>
        <end position="34"/>
    </location>
</feature>
<proteinExistence type="inferred from homology"/>
<dbReference type="PROSITE" id="PS00922">
    <property type="entry name" value="TRANSGLYCOSYLASE"/>
    <property type="match status" value="1"/>
</dbReference>
<dbReference type="CDD" id="cd16896">
    <property type="entry name" value="LT_Slt70-like"/>
    <property type="match status" value="1"/>
</dbReference>
<reference evidence="4 5" key="1">
    <citation type="submission" date="2017-09" db="EMBL/GenBank/DDBJ databases">
        <title>Evaluation of Pacific Biosciences Sequencing Technology to Finishing C. thermocellum Genome Sequences.</title>
        <authorList>
            <person name="Brown S."/>
        </authorList>
    </citation>
    <scope>NUCLEOTIDE SEQUENCE [LARGE SCALE GENOMIC DNA]</scope>
    <source>
        <strain evidence="4 5">AD2</strain>
    </source>
</reference>
<keyword evidence="2" id="KW-1133">Transmembrane helix</keyword>
<comment type="caution">
    <text evidence="4">The sequence shown here is derived from an EMBL/GenBank/DDBJ whole genome shotgun (WGS) entry which is preliminary data.</text>
</comment>
<feature type="domain" description="Transglycosylase SLT" evidence="3">
    <location>
        <begin position="41"/>
        <end position="153"/>
    </location>
</feature>
<evidence type="ECO:0000313" key="5">
    <source>
        <dbReference type="Proteomes" id="UP000223596"/>
    </source>
</evidence>
<keyword evidence="2" id="KW-0472">Membrane</keyword>
<protein>
    <submittedName>
        <fullName evidence="4">Soluble lytic murein transglycosylase</fullName>
    </submittedName>
</protein>
<dbReference type="GeneID" id="35805413"/>
<sequence length="188" mass="22135">MFHRLKRSFKLFFVFAVALISIIFILEGTVKMLFPLKYKEYVYKYSSEYNLDPYLVFSIIKAESSFNPNATSHKNARGLMQLTDETALWIAEMMGLENFKVEYLYDPETNIKFGCWLLNNLEKQFDSRILVVASYNAGAACVHSWLKDSKYSKTGKTLDVIPYKETEIYTKRVENYYSIYKMLYEKDV</sequence>
<accession>A0AB36TGG0</accession>
<gene>
    <name evidence="4" type="ORF">M972_111399</name>
</gene>
<dbReference type="GO" id="GO:0016020">
    <property type="term" value="C:membrane"/>
    <property type="evidence" value="ECO:0007669"/>
    <property type="project" value="InterPro"/>
</dbReference>
<dbReference type="Proteomes" id="UP000223596">
    <property type="component" value="Unassembled WGS sequence"/>
</dbReference>
<dbReference type="SUPFAM" id="SSF53955">
    <property type="entry name" value="Lysozyme-like"/>
    <property type="match status" value="1"/>
</dbReference>
<evidence type="ECO:0000259" key="3">
    <source>
        <dbReference type="Pfam" id="PF01464"/>
    </source>
</evidence>
<evidence type="ECO:0000313" key="4">
    <source>
        <dbReference type="EMBL" id="PFH02615.1"/>
    </source>
</evidence>
<dbReference type="EMBL" id="PDBW01000001">
    <property type="protein sequence ID" value="PFH02615.1"/>
    <property type="molecule type" value="Genomic_DNA"/>
</dbReference>
<dbReference type="PANTHER" id="PTHR37423">
    <property type="entry name" value="SOLUBLE LYTIC MUREIN TRANSGLYCOSYLASE-RELATED"/>
    <property type="match status" value="1"/>
</dbReference>
<dbReference type="Gene3D" id="1.10.530.10">
    <property type="match status" value="1"/>
</dbReference>
<name>A0AB36TGG0_ACETH</name>
<evidence type="ECO:0000256" key="1">
    <source>
        <dbReference type="ARBA" id="ARBA00007734"/>
    </source>
</evidence>
<organism evidence="4 5">
    <name type="scientific">Acetivibrio thermocellus AD2</name>
    <dbReference type="NCBI Taxonomy" id="1138384"/>
    <lineage>
        <taxon>Bacteria</taxon>
        <taxon>Bacillati</taxon>
        <taxon>Bacillota</taxon>
        <taxon>Clostridia</taxon>
        <taxon>Eubacteriales</taxon>
        <taxon>Oscillospiraceae</taxon>
        <taxon>Acetivibrio</taxon>
    </lineage>
</organism>
<dbReference type="InterPro" id="IPR000189">
    <property type="entry name" value="Transglyc_AS"/>
</dbReference>
<keyword evidence="2" id="KW-0812">Transmembrane</keyword>